<dbReference type="EMBL" id="JARYMX010000004">
    <property type="protein sequence ID" value="KAJ9554013.1"/>
    <property type="molecule type" value="Genomic_DNA"/>
</dbReference>
<dbReference type="InterPro" id="IPR001810">
    <property type="entry name" value="F-box_dom"/>
</dbReference>
<dbReference type="PANTHER" id="PTHR31111">
    <property type="entry name" value="BNAA05G37150D PROTEIN-RELATED"/>
    <property type="match status" value="1"/>
</dbReference>
<name>A0AA38TBN0_9ASTR</name>
<feature type="domain" description="F-box" evidence="1">
    <location>
        <begin position="3"/>
        <end position="49"/>
    </location>
</feature>
<dbReference type="Pfam" id="PF00646">
    <property type="entry name" value="F-box"/>
    <property type="match status" value="1"/>
</dbReference>
<evidence type="ECO:0000259" key="1">
    <source>
        <dbReference type="PROSITE" id="PS50181"/>
    </source>
</evidence>
<dbReference type="Gene3D" id="1.20.1280.50">
    <property type="match status" value="1"/>
</dbReference>
<organism evidence="2 3">
    <name type="scientific">Centaurea solstitialis</name>
    <name type="common">yellow star-thistle</name>
    <dbReference type="NCBI Taxonomy" id="347529"/>
    <lineage>
        <taxon>Eukaryota</taxon>
        <taxon>Viridiplantae</taxon>
        <taxon>Streptophyta</taxon>
        <taxon>Embryophyta</taxon>
        <taxon>Tracheophyta</taxon>
        <taxon>Spermatophyta</taxon>
        <taxon>Magnoliopsida</taxon>
        <taxon>eudicotyledons</taxon>
        <taxon>Gunneridae</taxon>
        <taxon>Pentapetalae</taxon>
        <taxon>asterids</taxon>
        <taxon>campanulids</taxon>
        <taxon>Asterales</taxon>
        <taxon>Asteraceae</taxon>
        <taxon>Carduoideae</taxon>
        <taxon>Cardueae</taxon>
        <taxon>Centaureinae</taxon>
        <taxon>Centaurea</taxon>
    </lineage>
</organism>
<sequence length="213" mass="24066">MAPTTIDNFPLDVLSNILIRLPAKPLARIRCVSKPWNTLLSQPSFIKSHLQRYIKDNDEILVVFANGFGSDPELVHGSVNGLICLSYRTSNNAEPVIQIWNRSLLAILTLPSYCNPFGCTEKISIQFGFRFDPKTHDYKVIKFMTPIPTLLILIQNSFKDRDVNLPYENIQVEVFKGFLSNVTKIVGRDGIFVDGHDGHLGPALTFWRPHAKT</sequence>
<proteinExistence type="predicted"/>
<dbReference type="SUPFAM" id="SSF81383">
    <property type="entry name" value="F-box domain"/>
    <property type="match status" value="1"/>
</dbReference>
<dbReference type="PANTHER" id="PTHR31111:SF134">
    <property type="entry name" value="F-BOX ASSOCIATED INTERACTION DOMAIN-CONTAINING PROTEIN"/>
    <property type="match status" value="1"/>
</dbReference>
<dbReference type="SMART" id="SM00256">
    <property type="entry name" value="FBOX"/>
    <property type="match status" value="1"/>
</dbReference>
<keyword evidence="3" id="KW-1185">Reference proteome</keyword>
<reference evidence="2" key="1">
    <citation type="submission" date="2023-03" db="EMBL/GenBank/DDBJ databases">
        <title>Chromosome-scale reference genome and RAD-based genetic map of yellow starthistle (Centaurea solstitialis) reveal putative structural variation and QTLs associated with invader traits.</title>
        <authorList>
            <person name="Reatini B."/>
            <person name="Cang F.A."/>
            <person name="Jiang Q."/>
            <person name="Mckibben M.T.W."/>
            <person name="Barker M.S."/>
            <person name="Rieseberg L.H."/>
            <person name="Dlugosch K.M."/>
        </authorList>
    </citation>
    <scope>NUCLEOTIDE SEQUENCE</scope>
    <source>
        <strain evidence="2">CAN-66</strain>
        <tissue evidence="2">Leaf</tissue>
    </source>
</reference>
<evidence type="ECO:0000313" key="2">
    <source>
        <dbReference type="EMBL" id="KAJ9554013.1"/>
    </source>
</evidence>
<comment type="caution">
    <text evidence="2">The sequence shown here is derived from an EMBL/GenBank/DDBJ whole genome shotgun (WGS) entry which is preliminary data.</text>
</comment>
<dbReference type="AlphaFoldDB" id="A0AA38TBN0"/>
<protein>
    <recommendedName>
        <fullName evidence="1">F-box domain-containing protein</fullName>
    </recommendedName>
</protein>
<dbReference type="InterPro" id="IPR036047">
    <property type="entry name" value="F-box-like_dom_sf"/>
</dbReference>
<evidence type="ECO:0000313" key="3">
    <source>
        <dbReference type="Proteomes" id="UP001172457"/>
    </source>
</evidence>
<dbReference type="CDD" id="cd22157">
    <property type="entry name" value="F-box_AtFBW1-like"/>
    <property type="match status" value="1"/>
</dbReference>
<dbReference type="PROSITE" id="PS50181">
    <property type="entry name" value="FBOX"/>
    <property type="match status" value="1"/>
</dbReference>
<gene>
    <name evidence="2" type="ORF">OSB04_018058</name>
</gene>
<dbReference type="Proteomes" id="UP001172457">
    <property type="component" value="Chromosome 4"/>
</dbReference>
<accession>A0AA38TBN0</accession>